<dbReference type="InterPro" id="IPR032792">
    <property type="entry name" value="AGL_glucanoTrfase"/>
</dbReference>
<evidence type="ECO:0000256" key="11">
    <source>
        <dbReference type="ARBA" id="ARBA00022801"/>
    </source>
</evidence>
<dbReference type="InterPro" id="IPR006421">
    <property type="entry name" value="Glycogen_debranch_met"/>
</dbReference>
<dbReference type="FunFam" id="3.20.20.80:FF:000206">
    <property type="entry name" value="Amylo-alpha-1, 6-glucosidase, 4-alpha-glucanotransferase b"/>
    <property type="match status" value="1"/>
</dbReference>
<dbReference type="FunFam" id="1.50.10.10:FF:000039">
    <property type="entry name" value="Glycogen debranching enzyme Gdb1, putative"/>
    <property type="match status" value="1"/>
</dbReference>
<dbReference type="Pfam" id="PF06202">
    <property type="entry name" value="GDE_C"/>
    <property type="match status" value="1"/>
</dbReference>
<dbReference type="InterPro" id="IPR010401">
    <property type="entry name" value="AGL/Gdb1"/>
</dbReference>
<dbReference type="InterPro" id="IPR029436">
    <property type="entry name" value="AGL_euk_N"/>
</dbReference>
<feature type="domain" description="Eukaryotic glycogen debranching enzyme N-terminal" evidence="18">
    <location>
        <begin position="33"/>
        <end position="112"/>
    </location>
</feature>
<dbReference type="GO" id="GO:0005980">
    <property type="term" value="P:glycogen catabolic process"/>
    <property type="evidence" value="ECO:0007669"/>
    <property type="project" value="InterPro"/>
</dbReference>
<dbReference type="PANTHER" id="PTHR10569">
    <property type="entry name" value="GLYCOGEN DEBRANCHING ENZYME"/>
    <property type="match status" value="1"/>
</dbReference>
<organism evidence="21">
    <name type="scientific">Phallusia mammillata</name>
    <dbReference type="NCBI Taxonomy" id="59560"/>
    <lineage>
        <taxon>Eukaryota</taxon>
        <taxon>Metazoa</taxon>
        <taxon>Chordata</taxon>
        <taxon>Tunicata</taxon>
        <taxon>Ascidiacea</taxon>
        <taxon>Phlebobranchia</taxon>
        <taxon>Ascidiidae</taxon>
        <taxon>Phallusia</taxon>
    </lineage>
</organism>
<reference evidence="21" key="1">
    <citation type="submission" date="2020-04" db="EMBL/GenBank/DDBJ databases">
        <authorList>
            <person name="Neveu A P."/>
        </authorList>
    </citation>
    <scope>NUCLEOTIDE SEQUENCE</scope>
    <source>
        <tissue evidence="21">Whole embryo</tissue>
    </source>
</reference>
<dbReference type="GO" id="GO:0004134">
    <property type="term" value="F:4-alpha-glucanotransferase activity"/>
    <property type="evidence" value="ECO:0007669"/>
    <property type="project" value="UniProtKB-EC"/>
</dbReference>
<dbReference type="Pfam" id="PF14702">
    <property type="entry name" value="hGDE_central"/>
    <property type="match status" value="1"/>
</dbReference>
<comment type="subcellular location">
    <subcellularLocation>
        <location evidence="4">Cytoplasm</location>
    </subcellularLocation>
</comment>
<keyword evidence="14" id="KW-0326">Glycosidase</keyword>
<evidence type="ECO:0000256" key="4">
    <source>
        <dbReference type="ARBA" id="ARBA00004496"/>
    </source>
</evidence>
<dbReference type="PANTHER" id="PTHR10569:SF2">
    <property type="entry name" value="GLYCOGEN DEBRANCHING ENZYME"/>
    <property type="match status" value="1"/>
</dbReference>
<dbReference type="EC" id="2.4.1.25" evidence="5"/>
<keyword evidence="12" id="KW-0320">Glycogen biosynthesis</keyword>
<evidence type="ECO:0000256" key="9">
    <source>
        <dbReference type="ARBA" id="ARBA00022676"/>
    </source>
</evidence>
<comment type="function">
    <text evidence="3">Multifunctional enzyme acting as 1,4-alpha-D-glucan:1,4-alpha-D-glucan 4-alpha-D-glycosyltransferase and amylo-1,6-glucosidase in glycogen degradation.</text>
</comment>
<comment type="catalytic activity">
    <reaction evidence="1">
        <text>Transfers a segment of a (1-&gt;4)-alpha-D-glucan to a new position in an acceptor, which may be glucose or a (1-&gt;4)-alpha-D-glucan.</text>
        <dbReference type="EC" id="2.4.1.25"/>
    </reaction>
</comment>
<evidence type="ECO:0000259" key="20">
    <source>
        <dbReference type="Pfam" id="PF14702"/>
    </source>
</evidence>
<evidence type="ECO:0000259" key="17">
    <source>
        <dbReference type="Pfam" id="PF06202"/>
    </source>
</evidence>
<gene>
    <name evidence="21" type="primary">Agl</name>
</gene>
<feature type="domain" description="Glycogen debranching enzyme central" evidence="20">
    <location>
        <begin position="693"/>
        <end position="955"/>
    </location>
</feature>
<dbReference type="InterPro" id="IPR008928">
    <property type="entry name" value="6-hairpin_glycosidase_sf"/>
</dbReference>
<evidence type="ECO:0000256" key="5">
    <source>
        <dbReference type="ARBA" id="ARBA00012560"/>
    </source>
</evidence>
<sequence length="1505" mass="170311">MLTQGSAQIRILNLVYGEHNDSTLYRLQKGWTLRFVLGPTLAAHEVTVFSNVPRNGETFDSTRYRPVKWKNTKSESFAPVLLTTAGSFQYYFNCDGTKCGSGFFMVDPTFNVGTDERVLHLDAICMQTVMSKLLGKFSTWPGRLMVAKESGYNVIHFTPIQLLGNSNSSYSIADQLKLNINFSDVDGDVTFNDVKAFVEKLRLDWSMLCVTDVVWNHTATNSAWLQENPESSYNLVNSPYLKPAYLIDGALVYLACDIENGKYDEEFPERNITCDDELNSLRKILEDKVFPSLNLWEFFQLDVEREMKLLAESINQGKAATLTFDPEQKIELVQDKKFQRFGCTVDPETALIQFYLGTKNDVEKALTFFKRTLKWLNDSVKLTVMSDITAAVNNIISGVKYERLAEDGPKLKKIDEENPLVTQYFCHPFSYTCIEEDEKNVVENDDNGKMIMAHNGWVMGADALKNFAEYPSKVYLRRELICWGDSVKLRYGEKPEDSPALWDRMRKYTELMAEIFHGIRIDNCHNTPIHVAEYMLDAARKIRPDLYVFAELFTGSEHVDNIFVNRLGITSLIREALAAWDSHELGRMVYLYGGEPIASFTQPGTQVLKPSRAHALLYDVTHDNESMIKKHSVHDALPSSALVCMACCAIGSNRGHDELIPHHIHVVKEKRLYKKWNPNLQGASVEYTHRKTGMVTAKHLLNILHQTMALNGFTQVYIDQRTPDVVAVTRHNPLTHYSYIMIAYTSFHDLEDKEVPPLKIEGHIMGIPLEAKPSKPSQCTSSLMQTFTQDVEYINGIEDYTYDIETDIPIKMSASCEILPANGCKAHNVNFTHFPPGSVIVLRVKLLEQADESTSTVRQIITDLQTENSEFDQIVSKLDLRALHRALYQCSSEEESDGLGISAYDIPGWQKLIYCGIAGIAVPMSKIRSSNDLGHPLCGNLRDGNWLLDYTSSRLLKHKETKKLGEWYGKCFEVLGHIPRYLVPKYLEPIISATYSKLLKACWNQMCPFVKESNMFVKMLAMGAVSMCACIKGASLPVLHPDIRDLLLDEEDNNKQLTLSMAAGLPHFSAGVMRSWGRDTFIALHGLLLVTGQNLDARNMILAFAGCLRHGLIPNLLGEGKICRYNCRDAVWFWLQCIQEYCEMYSYNLLNMSVARIFPTDDSPPVPVGTKTQPLYDVMQEALQRHIEGISFRERGAGPGIDSDMSDKGFDVTAGIDLETGFVYGGSQYNCGTWCDKMGGSEKAGNKGVPATPRDGSAVELIALCKSTVAWLHRANNCGKYPYDGVFVKDQNSSIMKLTWSNWNSKIADNFEKHFYVGDCDKSHLVHKRYIYKDTVGASQPWCDYQLRPNFPLAMVYAPELFDTEHAWGALQIVQDKLLGPLGVKTLDPDDMQYRADYDNANDSTDKSVAKGFNYHQGPEWLWPVGYFLRAKLHFARLQGSEKLKETVTFIKRYLVTHELHLENSEWSGLPELTNHDGSYCRDSCPIQAWSHATLLDLFHDMSQL</sequence>
<comment type="similarity">
    <text evidence="15">Belongs to the glycogen debranching enzyme family.</text>
</comment>
<evidence type="ECO:0000256" key="14">
    <source>
        <dbReference type="ARBA" id="ARBA00023295"/>
    </source>
</evidence>
<evidence type="ECO:0000256" key="2">
    <source>
        <dbReference type="ARBA" id="ARBA00000927"/>
    </source>
</evidence>
<dbReference type="InterPro" id="IPR032788">
    <property type="entry name" value="AGL_central"/>
</dbReference>
<dbReference type="SUPFAM" id="SSF51445">
    <property type="entry name" value="(Trans)glycosidases"/>
    <property type="match status" value="1"/>
</dbReference>
<dbReference type="SUPFAM" id="SSF48208">
    <property type="entry name" value="Six-hairpin glycosidases"/>
    <property type="match status" value="1"/>
</dbReference>
<evidence type="ECO:0000259" key="19">
    <source>
        <dbReference type="Pfam" id="PF14701"/>
    </source>
</evidence>
<dbReference type="CDD" id="cd11327">
    <property type="entry name" value="AmyAc_Glg_debranch_2"/>
    <property type="match status" value="1"/>
</dbReference>
<evidence type="ECO:0000256" key="16">
    <source>
        <dbReference type="ARBA" id="ARBA00031477"/>
    </source>
</evidence>
<evidence type="ECO:0000256" key="13">
    <source>
        <dbReference type="ARBA" id="ARBA00023268"/>
    </source>
</evidence>
<comment type="catalytic activity">
    <reaction evidence="2">
        <text>Hydrolysis of (1-&gt;6)-alpha-D-glucosidic branch linkages in glycogen phosphorylase limit dextrin.</text>
        <dbReference type="EC" id="3.2.1.33"/>
    </reaction>
</comment>
<feature type="domain" description="Glycogen debranching enzyme glucanotransferase" evidence="19">
    <location>
        <begin position="118"/>
        <end position="547"/>
    </location>
</feature>
<dbReference type="EC" id="3.2.1.33" evidence="6"/>
<evidence type="ECO:0000256" key="6">
    <source>
        <dbReference type="ARBA" id="ARBA00012778"/>
    </source>
</evidence>
<keyword evidence="13" id="KW-0511">Multifunctional enzyme</keyword>
<evidence type="ECO:0000256" key="1">
    <source>
        <dbReference type="ARBA" id="ARBA00000439"/>
    </source>
</evidence>
<dbReference type="GO" id="GO:0005978">
    <property type="term" value="P:glycogen biosynthetic process"/>
    <property type="evidence" value="ECO:0007669"/>
    <property type="project" value="UniProtKB-KW"/>
</dbReference>
<evidence type="ECO:0000256" key="7">
    <source>
        <dbReference type="ARBA" id="ARBA00020723"/>
    </source>
</evidence>
<dbReference type="NCBIfam" id="TIGR01531">
    <property type="entry name" value="glyc_debranch"/>
    <property type="match status" value="1"/>
</dbReference>
<evidence type="ECO:0000313" key="21">
    <source>
        <dbReference type="EMBL" id="CAB3220598.1"/>
    </source>
</evidence>
<evidence type="ECO:0000256" key="8">
    <source>
        <dbReference type="ARBA" id="ARBA00022490"/>
    </source>
</evidence>
<evidence type="ECO:0000256" key="10">
    <source>
        <dbReference type="ARBA" id="ARBA00022679"/>
    </source>
</evidence>
<protein>
    <recommendedName>
        <fullName evidence="7">Glycogen debranching enzyme</fullName>
        <ecNumber evidence="5">2.4.1.25</ecNumber>
        <ecNumber evidence="6">3.2.1.33</ecNumber>
    </recommendedName>
    <alternativeName>
        <fullName evidence="16">Glycogen debrancher</fullName>
    </alternativeName>
</protein>
<proteinExistence type="evidence at transcript level"/>
<dbReference type="InterPro" id="IPR032790">
    <property type="entry name" value="GDE_C"/>
</dbReference>
<dbReference type="Gene3D" id="3.20.20.80">
    <property type="entry name" value="Glycosidases"/>
    <property type="match status" value="2"/>
</dbReference>
<dbReference type="GO" id="GO:0005737">
    <property type="term" value="C:cytoplasm"/>
    <property type="evidence" value="ECO:0007669"/>
    <property type="project" value="UniProtKB-SubCell"/>
</dbReference>
<dbReference type="FunFam" id="3.20.20.80:FF:000070">
    <property type="entry name" value="GDB1p Glycogen debranching enzyme"/>
    <property type="match status" value="1"/>
</dbReference>
<evidence type="ECO:0000256" key="3">
    <source>
        <dbReference type="ARBA" id="ARBA00003530"/>
    </source>
</evidence>
<keyword evidence="10" id="KW-0808">Transferase</keyword>
<evidence type="ECO:0000256" key="15">
    <source>
        <dbReference type="ARBA" id="ARBA00025780"/>
    </source>
</evidence>
<dbReference type="InterPro" id="IPR017853">
    <property type="entry name" value="GH"/>
</dbReference>
<keyword evidence="11" id="KW-0378">Hydrolase</keyword>
<feature type="domain" description="Glycogen debranching enzyme C-terminal" evidence="17">
    <location>
        <begin position="1055"/>
        <end position="1496"/>
    </location>
</feature>
<accession>A0A6F9D5U6</accession>
<evidence type="ECO:0000259" key="18">
    <source>
        <dbReference type="Pfam" id="PF14699"/>
    </source>
</evidence>
<dbReference type="GO" id="GO:0004135">
    <property type="term" value="F:amylo-alpha-1,6-glucosidase activity"/>
    <property type="evidence" value="ECO:0007669"/>
    <property type="project" value="UniProtKB-EC"/>
</dbReference>
<keyword evidence="8" id="KW-0963">Cytoplasm</keyword>
<name>A0A6F9D5U6_9ASCI</name>
<dbReference type="EMBL" id="LR782779">
    <property type="protein sequence ID" value="CAB3220598.1"/>
    <property type="molecule type" value="mRNA"/>
</dbReference>
<evidence type="ECO:0000256" key="12">
    <source>
        <dbReference type="ARBA" id="ARBA00023056"/>
    </source>
</evidence>
<keyword evidence="9" id="KW-0328">Glycosyltransferase</keyword>
<dbReference type="Pfam" id="PF14701">
    <property type="entry name" value="hDGE_amylase"/>
    <property type="match status" value="1"/>
</dbReference>
<dbReference type="Pfam" id="PF14699">
    <property type="entry name" value="hGDE_N"/>
    <property type="match status" value="1"/>
</dbReference>